<accession>A0A6P1SW66</accession>
<dbReference type="Gene3D" id="6.20.20.10">
    <property type="match status" value="1"/>
</dbReference>
<proteinExistence type="predicted"/>
<reference evidence="2 3" key="1">
    <citation type="submission" date="2019-12" db="EMBL/GenBank/DDBJ databases">
        <title>Complete genome sequence of Algicella marina strain 9Alg 56(T) isolated from the red alga Tichocarpus crinitus.</title>
        <authorList>
            <person name="Kim S.-G."/>
            <person name="Nedashkovskaya O.I."/>
        </authorList>
    </citation>
    <scope>NUCLEOTIDE SEQUENCE [LARGE SCALE GENOMIC DNA]</scope>
    <source>
        <strain evidence="2 3">9Alg 56</strain>
    </source>
</reference>
<dbReference type="RefSeq" id="WP_161860578.1">
    <property type="nucleotide sequence ID" value="NZ_CP046620.1"/>
</dbReference>
<dbReference type="EMBL" id="CP046620">
    <property type="protein sequence ID" value="QHQ34007.1"/>
    <property type="molecule type" value="Genomic_DNA"/>
</dbReference>
<gene>
    <name evidence="2" type="ORF">GO499_01810</name>
</gene>
<organism evidence="2 3">
    <name type="scientific">Algicella marina</name>
    <dbReference type="NCBI Taxonomy" id="2683284"/>
    <lineage>
        <taxon>Bacteria</taxon>
        <taxon>Pseudomonadati</taxon>
        <taxon>Pseudomonadota</taxon>
        <taxon>Alphaproteobacteria</taxon>
        <taxon>Rhodobacterales</taxon>
        <taxon>Paracoccaceae</taxon>
        <taxon>Algicella</taxon>
    </lineage>
</organism>
<dbReference type="AlphaFoldDB" id="A0A6P1SW66"/>
<name>A0A6P1SW66_9RHOB</name>
<keyword evidence="3" id="KW-1185">Reference proteome</keyword>
<sequence>MNHRSWHPSGRALRWPPGPVEAARDLRLACGGCGGRGNIPNPATQQAMQGQAATGRIPCPRCHGSGRMAGEPQQG</sequence>
<evidence type="ECO:0000313" key="3">
    <source>
        <dbReference type="Proteomes" id="UP000464495"/>
    </source>
</evidence>
<feature type="compositionally biased region" description="Low complexity" evidence="1">
    <location>
        <begin position="43"/>
        <end position="55"/>
    </location>
</feature>
<protein>
    <submittedName>
        <fullName evidence="2">Uncharacterized protein</fullName>
    </submittedName>
</protein>
<evidence type="ECO:0000313" key="2">
    <source>
        <dbReference type="EMBL" id="QHQ34007.1"/>
    </source>
</evidence>
<evidence type="ECO:0000256" key="1">
    <source>
        <dbReference type="SAM" id="MobiDB-lite"/>
    </source>
</evidence>
<feature type="region of interest" description="Disordered" evidence="1">
    <location>
        <begin position="41"/>
        <end position="75"/>
    </location>
</feature>
<dbReference type="Proteomes" id="UP000464495">
    <property type="component" value="Chromosome"/>
</dbReference>
<dbReference type="KEGG" id="amaq:GO499_01810"/>